<keyword evidence="7" id="KW-1185">Reference proteome</keyword>
<feature type="domain" description="BEN" evidence="6">
    <location>
        <begin position="175"/>
        <end position="277"/>
    </location>
</feature>
<dbReference type="PANTHER" id="PTHR35346:SF1">
    <property type="entry name" value="BEN DOMAIN-CONTAINING PROTEIN 6"/>
    <property type="match status" value="1"/>
</dbReference>
<evidence type="ECO:0000256" key="2">
    <source>
        <dbReference type="ARBA" id="ARBA00022491"/>
    </source>
</evidence>
<evidence type="ECO:0000256" key="5">
    <source>
        <dbReference type="ARBA" id="ARBA00023242"/>
    </source>
</evidence>
<name>A0ABM1NK24_NICVS</name>
<accession>A0ABM1NK24</accession>
<organism evidence="7 8">
    <name type="scientific">Nicrophorus vespilloides</name>
    <name type="common">Boreal carrion beetle</name>
    <dbReference type="NCBI Taxonomy" id="110193"/>
    <lineage>
        <taxon>Eukaryota</taxon>
        <taxon>Metazoa</taxon>
        <taxon>Ecdysozoa</taxon>
        <taxon>Arthropoda</taxon>
        <taxon>Hexapoda</taxon>
        <taxon>Insecta</taxon>
        <taxon>Pterygota</taxon>
        <taxon>Neoptera</taxon>
        <taxon>Endopterygota</taxon>
        <taxon>Coleoptera</taxon>
        <taxon>Polyphaga</taxon>
        <taxon>Staphyliniformia</taxon>
        <taxon>Silphidae</taxon>
        <taxon>Nicrophorinae</taxon>
        <taxon>Nicrophorus</taxon>
    </lineage>
</organism>
<dbReference type="InterPro" id="IPR018379">
    <property type="entry name" value="BEN_domain"/>
</dbReference>
<dbReference type="Pfam" id="PF10523">
    <property type="entry name" value="BEN"/>
    <property type="match status" value="1"/>
</dbReference>
<proteinExistence type="predicted"/>
<comment type="subcellular location">
    <subcellularLocation>
        <location evidence="1">Nucleus</location>
    </subcellularLocation>
</comment>
<reference evidence="8" key="1">
    <citation type="submission" date="2025-08" db="UniProtKB">
        <authorList>
            <consortium name="RefSeq"/>
        </authorList>
    </citation>
    <scope>IDENTIFICATION</scope>
    <source>
        <tissue evidence="8">Whole Larva</tissue>
    </source>
</reference>
<keyword evidence="4" id="KW-0804">Transcription</keyword>
<evidence type="ECO:0000313" key="8">
    <source>
        <dbReference type="RefSeq" id="XP_017787174.1"/>
    </source>
</evidence>
<sequence length="290" mass="33324">KKLVVKKKSVVEPGVNLPVAVEKDRVDEAVSVKKKKFVVKKKSIVEKDVEHEVNLPVALEKDRVDEAVSVKKKKFVIKKKSVYEKDVELEVNHPVTATKDPLDKEAPVKKKKSVVKVNLPVKASKRTVQRPQREAAKRKSYAIDESSSDVDDYVKHNDNNHINDDDVVRENGLVRFGKYQTSITAEAFETIKWSSYVFATRQLLRIIFTRDMLATHSLTGRRTFINDKLMKEPRPQLDFRKVEDLISIVSKRCGVKEVFAIRRIIRNKCLVELRQARKLKNGQSQVINNI</sequence>
<feature type="non-terminal residue" evidence="8">
    <location>
        <position position="1"/>
    </location>
</feature>
<dbReference type="SMART" id="SM01025">
    <property type="entry name" value="BEN"/>
    <property type="match status" value="1"/>
</dbReference>
<evidence type="ECO:0000313" key="7">
    <source>
        <dbReference type="Proteomes" id="UP000695000"/>
    </source>
</evidence>
<evidence type="ECO:0000256" key="1">
    <source>
        <dbReference type="ARBA" id="ARBA00004123"/>
    </source>
</evidence>
<dbReference type="GeneID" id="108569919"/>
<dbReference type="PROSITE" id="PS51457">
    <property type="entry name" value="BEN"/>
    <property type="match status" value="1"/>
</dbReference>
<keyword evidence="5" id="KW-0539">Nucleus</keyword>
<dbReference type="PANTHER" id="PTHR35346">
    <property type="entry name" value="BEN DOMAIN-CONTAINING PROTEIN 6"/>
    <property type="match status" value="1"/>
</dbReference>
<evidence type="ECO:0000256" key="4">
    <source>
        <dbReference type="ARBA" id="ARBA00023163"/>
    </source>
</evidence>
<dbReference type="RefSeq" id="XP_017787174.1">
    <property type="nucleotide sequence ID" value="XM_017931685.1"/>
</dbReference>
<protein>
    <submittedName>
        <fullName evidence="8">Protein insensitive-like</fullName>
    </submittedName>
</protein>
<keyword evidence="3" id="KW-0805">Transcription regulation</keyword>
<dbReference type="InterPro" id="IPR037496">
    <property type="entry name" value="BEND6-like"/>
</dbReference>
<dbReference type="Gene3D" id="1.10.10.2590">
    <property type="entry name" value="BEN domain"/>
    <property type="match status" value="1"/>
</dbReference>
<keyword evidence="2" id="KW-0678">Repressor</keyword>
<dbReference type="Proteomes" id="UP000695000">
    <property type="component" value="Unplaced"/>
</dbReference>
<gene>
    <name evidence="8" type="primary">LOC108569919</name>
</gene>
<evidence type="ECO:0000256" key="3">
    <source>
        <dbReference type="ARBA" id="ARBA00023015"/>
    </source>
</evidence>
<evidence type="ECO:0000259" key="6">
    <source>
        <dbReference type="PROSITE" id="PS51457"/>
    </source>
</evidence>